<name>A0A420XPP1_9ACTN</name>
<accession>A0A420XPP1</accession>
<keyword evidence="3" id="KW-1185">Reference proteome</keyword>
<feature type="transmembrane region" description="Helical" evidence="1">
    <location>
        <begin position="155"/>
        <end position="176"/>
    </location>
</feature>
<dbReference type="Proteomes" id="UP000281955">
    <property type="component" value="Unassembled WGS sequence"/>
</dbReference>
<feature type="transmembrane region" description="Helical" evidence="1">
    <location>
        <begin position="57"/>
        <end position="78"/>
    </location>
</feature>
<feature type="transmembrane region" description="Helical" evidence="1">
    <location>
        <begin position="90"/>
        <end position="113"/>
    </location>
</feature>
<evidence type="ECO:0008006" key="4">
    <source>
        <dbReference type="Google" id="ProtNLM"/>
    </source>
</evidence>
<evidence type="ECO:0000313" key="2">
    <source>
        <dbReference type="EMBL" id="RKS75215.1"/>
    </source>
</evidence>
<comment type="caution">
    <text evidence="2">The sequence shown here is derived from an EMBL/GenBank/DDBJ whole genome shotgun (WGS) entry which is preliminary data.</text>
</comment>
<dbReference type="EMBL" id="RBWV01000011">
    <property type="protein sequence ID" value="RKS75215.1"/>
    <property type="molecule type" value="Genomic_DNA"/>
</dbReference>
<evidence type="ECO:0000313" key="3">
    <source>
        <dbReference type="Proteomes" id="UP000281955"/>
    </source>
</evidence>
<gene>
    <name evidence="2" type="ORF">CLV35_1674</name>
</gene>
<sequence length="239" mass="25238">MRAPLRTRRDLARAWHAATAAVCAVALAVQVGLVVSGASVLVTDGPVPGTGTRLWRFFGYFTVQSNLLVLVTVASLALDPARDGRLWRVTRLDAVVGITVTGVVHFFFLRPLLHLHGWSAVTDKLLHVVVPLMAVAGWLALGPRGRTDGRTVAGAMAWPLAYVVYTGVYGASAHWYPYPFADVDRHGYARVAVNGLGVLALLLALSLAARALDGQALDGQGLDAPRSGGAQGTTAPEEA</sequence>
<reference evidence="2 3" key="1">
    <citation type="submission" date="2018-10" db="EMBL/GenBank/DDBJ databases">
        <title>Genomic Encyclopedia of Archaeal and Bacterial Type Strains, Phase II (KMG-II): from individual species to whole genera.</title>
        <authorList>
            <person name="Goeker M."/>
        </authorList>
    </citation>
    <scope>NUCLEOTIDE SEQUENCE [LARGE SCALE GENOMIC DNA]</scope>
    <source>
        <strain evidence="2 3">RP-AC37</strain>
    </source>
</reference>
<evidence type="ECO:0000256" key="1">
    <source>
        <dbReference type="SAM" id="Phobius"/>
    </source>
</evidence>
<organism evidence="2 3">
    <name type="scientific">Motilibacter peucedani</name>
    <dbReference type="NCBI Taxonomy" id="598650"/>
    <lineage>
        <taxon>Bacteria</taxon>
        <taxon>Bacillati</taxon>
        <taxon>Actinomycetota</taxon>
        <taxon>Actinomycetes</taxon>
        <taxon>Motilibacterales</taxon>
        <taxon>Motilibacteraceae</taxon>
        <taxon>Motilibacter</taxon>
    </lineage>
</organism>
<dbReference type="AlphaFoldDB" id="A0A420XPP1"/>
<dbReference type="RefSeq" id="WP_231121615.1">
    <property type="nucleotide sequence ID" value="NZ_RBWV01000011.1"/>
</dbReference>
<keyword evidence="1" id="KW-0812">Transmembrane</keyword>
<dbReference type="InParanoid" id="A0A420XPP1"/>
<protein>
    <recommendedName>
        <fullName evidence="4">FAR-17a/AIG1-like protein</fullName>
    </recommendedName>
</protein>
<feature type="transmembrane region" description="Helical" evidence="1">
    <location>
        <begin position="188"/>
        <end position="209"/>
    </location>
</feature>
<keyword evidence="1" id="KW-1133">Transmembrane helix</keyword>
<feature type="transmembrane region" description="Helical" evidence="1">
    <location>
        <begin position="12"/>
        <end position="37"/>
    </location>
</feature>
<proteinExistence type="predicted"/>
<keyword evidence="1" id="KW-0472">Membrane</keyword>
<dbReference type="InterPro" id="IPR049713">
    <property type="entry name" value="Pr6Pr-like"/>
</dbReference>
<feature type="transmembrane region" description="Helical" evidence="1">
    <location>
        <begin position="125"/>
        <end position="143"/>
    </location>
</feature>
<dbReference type="NCBIfam" id="NF038065">
    <property type="entry name" value="Pr6Pr"/>
    <property type="match status" value="1"/>
</dbReference>